<organism evidence="8 9">
    <name type="scientific">Paenibacillus thermoaerophilus</name>
    <dbReference type="NCBI Taxonomy" id="1215385"/>
    <lineage>
        <taxon>Bacteria</taxon>
        <taxon>Bacillati</taxon>
        <taxon>Bacillota</taxon>
        <taxon>Bacilli</taxon>
        <taxon>Bacillales</taxon>
        <taxon>Paenibacillaceae</taxon>
        <taxon>Paenibacillus</taxon>
    </lineage>
</organism>
<dbReference type="RefSeq" id="WP_138788757.1">
    <property type="nucleotide sequence ID" value="NZ_JBHTGQ010000004.1"/>
</dbReference>
<dbReference type="InterPro" id="IPR011701">
    <property type="entry name" value="MFS"/>
</dbReference>
<feature type="transmembrane region" description="Helical" evidence="6">
    <location>
        <begin position="384"/>
        <end position="407"/>
    </location>
</feature>
<feature type="transmembrane region" description="Helical" evidence="6">
    <location>
        <begin position="90"/>
        <end position="109"/>
    </location>
</feature>
<name>A0ABW2V3Q1_9BACL</name>
<evidence type="ECO:0000313" key="9">
    <source>
        <dbReference type="Proteomes" id="UP001596528"/>
    </source>
</evidence>
<feature type="transmembrane region" description="Helical" evidence="6">
    <location>
        <begin position="115"/>
        <end position="133"/>
    </location>
</feature>
<evidence type="ECO:0000256" key="1">
    <source>
        <dbReference type="ARBA" id="ARBA00004651"/>
    </source>
</evidence>
<evidence type="ECO:0000256" key="3">
    <source>
        <dbReference type="ARBA" id="ARBA00022692"/>
    </source>
</evidence>
<dbReference type="Gene3D" id="1.20.1250.20">
    <property type="entry name" value="MFS general substrate transporter like domains"/>
    <property type="match status" value="2"/>
</dbReference>
<dbReference type="Proteomes" id="UP001596528">
    <property type="component" value="Unassembled WGS sequence"/>
</dbReference>
<dbReference type="PANTHER" id="PTHR43129">
    <property type="entry name" value="FOSMIDOMYCIN RESISTANCE PROTEIN"/>
    <property type="match status" value="1"/>
</dbReference>
<dbReference type="InterPro" id="IPR020846">
    <property type="entry name" value="MFS_dom"/>
</dbReference>
<feature type="transmembrane region" description="Helical" evidence="6">
    <location>
        <begin position="154"/>
        <end position="177"/>
    </location>
</feature>
<keyword evidence="5 6" id="KW-0472">Membrane</keyword>
<reference evidence="9" key="1">
    <citation type="journal article" date="2019" name="Int. J. Syst. Evol. Microbiol.">
        <title>The Global Catalogue of Microorganisms (GCM) 10K type strain sequencing project: providing services to taxonomists for standard genome sequencing and annotation.</title>
        <authorList>
            <consortium name="The Broad Institute Genomics Platform"/>
            <consortium name="The Broad Institute Genome Sequencing Center for Infectious Disease"/>
            <person name="Wu L."/>
            <person name="Ma J."/>
        </authorList>
    </citation>
    <scope>NUCLEOTIDE SEQUENCE [LARGE SCALE GENOMIC DNA]</scope>
    <source>
        <strain evidence="9">JCM 18657</strain>
    </source>
</reference>
<protein>
    <submittedName>
        <fullName evidence="8">MFS transporter</fullName>
    </submittedName>
</protein>
<feature type="transmembrane region" description="Helical" evidence="6">
    <location>
        <begin position="302"/>
        <end position="320"/>
    </location>
</feature>
<dbReference type="PROSITE" id="PS00216">
    <property type="entry name" value="SUGAR_TRANSPORT_1"/>
    <property type="match status" value="1"/>
</dbReference>
<feature type="transmembrane region" description="Helical" evidence="6">
    <location>
        <begin position="183"/>
        <end position="205"/>
    </location>
</feature>
<feature type="transmembrane region" description="Helical" evidence="6">
    <location>
        <begin position="359"/>
        <end position="378"/>
    </location>
</feature>
<keyword evidence="3 6" id="KW-0812">Transmembrane</keyword>
<keyword evidence="4 6" id="KW-1133">Transmembrane helix</keyword>
<dbReference type="Pfam" id="PF07690">
    <property type="entry name" value="MFS_1"/>
    <property type="match status" value="1"/>
</dbReference>
<accession>A0ABW2V3Q1</accession>
<proteinExistence type="predicted"/>
<keyword evidence="2" id="KW-0813">Transport</keyword>
<dbReference type="PANTHER" id="PTHR43129:SF1">
    <property type="entry name" value="FOSMIDOMYCIN RESISTANCE PROTEIN"/>
    <property type="match status" value="1"/>
</dbReference>
<feature type="domain" description="Major facilitator superfamily (MFS) profile" evidence="7">
    <location>
        <begin position="28"/>
        <end position="413"/>
    </location>
</feature>
<dbReference type="SUPFAM" id="SSF103473">
    <property type="entry name" value="MFS general substrate transporter"/>
    <property type="match status" value="1"/>
</dbReference>
<keyword evidence="9" id="KW-1185">Reference proteome</keyword>
<dbReference type="EMBL" id="JBHTGQ010000004">
    <property type="protein sequence ID" value="MFC7748903.1"/>
    <property type="molecule type" value="Genomic_DNA"/>
</dbReference>
<feature type="transmembrane region" description="Helical" evidence="6">
    <location>
        <begin position="20"/>
        <end position="38"/>
    </location>
</feature>
<gene>
    <name evidence="8" type="ORF">ACFQWB_02940</name>
</gene>
<evidence type="ECO:0000256" key="5">
    <source>
        <dbReference type="ARBA" id="ARBA00023136"/>
    </source>
</evidence>
<dbReference type="PROSITE" id="PS50850">
    <property type="entry name" value="MFS"/>
    <property type="match status" value="1"/>
</dbReference>
<dbReference type="CDD" id="cd17478">
    <property type="entry name" value="MFS_FsR"/>
    <property type="match status" value="1"/>
</dbReference>
<comment type="caution">
    <text evidence="8">The sequence shown here is derived from an EMBL/GenBank/DDBJ whole genome shotgun (WGS) entry which is preliminary data.</text>
</comment>
<evidence type="ECO:0000259" key="7">
    <source>
        <dbReference type="PROSITE" id="PS50850"/>
    </source>
</evidence>
<feature type="transmembrane region" description="Helical" evidence="6">
    <location>
        <begin position="326"/>
        <end position="347"/>
    </location>
</feature>
<dbReference type="InterPro" id="IPR036259">
    <property type="entry name" value="MFS_trans_sf"/>
</dbReference>
<sequence length="422" mass="44784">MQATTSAGPVSGAGKPKSGLGGQTVYVMLFAVSIAHLLNDAIQSVIPAMYPILKDGLALSYTQIGAIGLVQNITASVMQPVVGLYSDRKPTPFLLPLGMISSLFGMLGLALAPNFAVVLLSVTLVGLGSAVFHPEASRVAYMAAGPRRGLAQSIFQVGGNSGQALAPVFMAVIFLHLGLGQKGAGWFTAVAAAASIVLVYVAFWYRDTLRVTQRVKKSAAAPVYSPERKKTIRNAMLLLIVLVFARSWYSASISSYLPFYLMDHFHLSLEATQWYFLFPFLAFGAAGTFFGGPLADRFGRKTIIWFSMLGTAPLALLMPYVPAAAAAVICSVMGFILLSSFSVTVVYAQELAPGRVGTVSGLMIGFAFGMGALGGLAIGALMDLWGSVTVMRIVSFLPLLGVLTYFLPSDRKLKELAQAEQI</sequence>
<evidence type="ECO:0000256" key="6">
    <source>
        <dbReference type="SAM" id="Phobius"/>
    </source>
</evidence>
<evidence type="ECO:0000313" key="8">
    <source>
        <dbReference type="EMBL" id="MFC7748903.1"/>
    </source>
</evidence>
<feature type="transmembrane region" description="Helical" evidence="6">
    <location>
        <begin position="274"/>
        <end position="295"/>
    </location>
</feature>
<comment type="subcellular location">
    <subcellularLocation>
        <location evidence="1">Cell membrane</location>
        <topology evidence="1">Multi-pass membrane protein</topology>
    </subcellularLocation>
</comment>
<evidence type="ECO:0000256" key="4">
    <source>
        <dbReference type="ARBA" id="ARBA00022989"/>
    </source>
</evidence>
<feature type="transmembrane region" description="Helical" evidence="6">
    <location>
        <begin position="237"/>
        <end position="262"/>
    </location>
</feature>
<dbReference type="InterPro" id="IPR005829">
    <property type="entry name" value="Sugar_transporter_CS"/>
</dbReference>
<evidence type="ECO:0000256" key="2">
    <source>
        <dbReference type="ARBA" id="ARBA00022448"/>
    </source>
</evidence>